<dbReference type="PANTHER" id="PTHR11076">
    <property type="entry name" value="DNA REPAIR POLYMERASE UMUC / TRANSFERASE FAMILY MEMBER"/>
    <property type="match status" value="1"/>
</dbReference>
<evidence type="ECO:0000313" key="19">
    <source>
        <dbReference type="EMBL" id="EHM39686.1"/>
    </source>
</evidence>
<keyword evidence="9" id="KW-0235">DNA replication</keyword>
<keyword evidence="7" id="KW-0808">Transferase</keyword>
<dbReference type="Gene3D" id="3.30.1490.100">
    <property type="entry name" value="DNA polymerase, Y-family, little finger domain"/>
    <property type="match status" value="1"/>
</dbReference>
<comment type="caution">
    <text evidence="19">The sequence shown here is derived from an EMBL/GenBank/DDBJ whole genome shotgun (WGS) entry which is preliminary data.</text>
</comment>
<dbReference type="Gene3D" id="3.40.1170.60">
    <property type="match status" value="1"/>
</dbReference>
<keyword evidence="15" id="KW-0234">DNA repair</keyword>
<dbReference type="FunFam" id="3.30.1490.100:FF:000002">
    <property type="entry name" value="DNA polymerase IV"/>
    <property type="match status" value="1"/>
</dbReference>
<reference evidence="19 20" key="1">
    <citation type="submission" date="2011-08" db="EMBL/GenBank/DDBJ databases">
        <authorList>
            <person name="Weinstock G."/>
            <person name="Sodergren E."/>
            <person name="Clifton S."/>
            <person name="Fulton L."/>
            <person name="Fulton B."/>
            <person name="Courtney L."/>
            <person name="Fronick C."/>
            <person name="Harrison M."/>
            <person name="Strong C."/>
            <person name="Farmer C."/>
            <person name="Delahaunty K."/>
            <person name="Markovic C."/>
            <person name="Hall O."/>
            <person name="Minx P."/>
            <person name="Tomlinson C."/>
            <person name="Mitreva M."/>
            <person name="Hou S."/>
            <person name="Chen J."/>
            <person name="Wollam A."/>
            <person name="Pepin K.H."/>
            <person name="Johnson M."/>
            <person name="Bhonagiri V."/>
            <person name="Zhang X."/>
            <person name="Suruliraj S."/>
            <person name="Warren W."/>
            <person name="Chinwalla A."/>
            <person name="Mardis E.R."/>
            <person name="Wilson R.K."/>
        </authorList>
    </citation>
    <scope>NUCLEOTIDE SEQUENCE [LARGE SCALE GENOMIC DNA]</scope>
    <source>
        <strain evidence="19 20">ATCC 51873</strain>
    </source>
</reference>
<accession>G9YAV7</accession>
<dbReference type="GO" id="GO:0046872">
    <property type="term" value="F:metal ion binding"/>
    <property type="evidence" value="ECO:0007669"/>
    <property type="project" value="UniProtKB-KW"/>
</dbReference>
<feature type="non-terminal residue" evidence="19">
    <location>
        <position position="1"/>
    </location>
</feature>
<evidence type="ECO:0000256" key="10">
    <source>
        <dbReference type="ARBA" id="ARBA00022723"/>
    </source>
</evidence>
<dbReference type="FunFam" id="1.10.150.20:FF:000019">
    <property type="entry name" value="DNA polymerase IV"/>
    <property type="match status" value="1"/>
</dbReference>
<evidence type="ECO:0000256" key="12">
    <source>
        <dbReference type="ARBA" id="ARBA00022842"/>
    </source>
</evidence>
<name>G9YAV7_HAFAL</name>
<dbReference type="FunFam" id="3.40.1170.60:FF:000001">
    <property type="entry name" value="DNA polymerase IV"/>
    <property type="match status" value="1"/>
</dbReference>
<keyword evidence="12" id="KW-0460">Magnesium</keyword>
<keyword evidence="8" id="KW-0548">Nucleotidyltransferase</keyword>
<sequence length="418" mass="47892">IKARELRAPAQLIGERNITPEPHKRQAKETIPRSHINDRRTKFPHFPFPINNLYTYTVINSNILFMRKIIHVDMDCFYAAVEMRDFPELRDVPLAIGGSRDRRGVISTANYAARKFGVRSAMPTGQALKLCPHLTLRPGRMDVYKDVSNHIRSIFQRYTSLIEPLSLDEAYLDVTDCTLCHGSATLIAEQIRKDIAAELDLTASAGIAPIKFLAKIASDLNKPNGQYVITPAQVDEFILQLPLKKIPGVGKVTAAKLSELGLNTCADVRRYNLAELLRRFGKFGRVLWERCHGQDEREVMPDRLRKSVGVERTLSEDIHRWDECEVLLEKLYEELERRLRKVQPDLHIARQGVKLKFHDFQQTTQEHVWPVLDKQDLFKVAQQAWDERRSGRGVRLVGLHVTLLDPQLEKQLSLDIDG</sequence>
<dbReference type="InterPro" id="IPR053848">
    <property type="entry name" value="IMS_HHH_1"/>
</dbReference>
<dbReference type="EC" id="2.7.7.7" evidence="4"/>
<keyword evidence="14" id="KW-0238">DNA-binding</keyword>
<dbReference type="GO" id="GO:0003684">
    <property type="term" value="F:damaged DNA binding"/>
    <property type="evidence" value="ECO:0007669"/>
    <property type="project" value="InterPro"/>
</dbReference>
<evidence type="ECO:0000256" key="14">
    <source>
        <dbReference type="ARBA" id="ARBA00023125"/>
    </source>
</evidence>
<dbReference type="SUPFAM" id="SSF100879">
    <property type="entry name" value="Lesion bypass DNA polymerase (Y-family), little finger domain"/>
    <property type="match status" value="1"/>
</dbReference>
<dbReference type="PATRIC" id="fig|1002364.3.peg.3373"/>
<dbReference type="FunFam" id="3.30.70.270:FF:000002">
    <property type="entry name" value="DNA polymerase IV"/>
    <property type="match status" value="1"/>
</dbReference>
<dbReference type="HOGENOM" id="CLU_656411_0_0_6"/>
<dbReference type="Pfam" id="PF11799">
    <property type="entry name" value="IMS_C"/>
    <property type="match status" value="1"/>
</dbReference>
<evidence type="ECO:0000259" key="18">
    <source>
        <dbReference type="PROSITE" id="PS50173"/>
    </source>
</evidence>
<evidence type="ECO:0000256" key="3">
    <source>
        <dbReference type="ARBA" id="ARBA00010945"/>
    </source>
</evidence>
<proteinExistence type="inferred from homology"/>
<evidence type="ECO:0000256" key="2">
    <source>
        <dbReference type="ARBA" id="ARBA00004496"/>
    </source>
</evidence>
<evidence type="ECO:0000256" key="1">
    <source>
        <dbReference type="ARBA" id="ARBA00001946"/>
    </source>
</evidence>
<evidence type="ECO:0000313" key="20">
    <source>
        <dbReference type="Proteomes" id="UP000005959"/>
    </source>
</evidence>
<dbReference type="HAMAP" id="MF_01113">
    <property type="entry name" value="DNApol_IV"/>
    <property type="match status" value="1"/>
</dbReference>
<dbReference type="GO" id="GO:0003887">
    <property type="term" value="F:DNA-directed DNA polymerase activity"/>
    <property type="evidence" value="ECO:0007669"/>
    <property type="project" value="UniProtKB-KW"/>
</dbReference>
<dbReference type="PROSITE" id="PS50173">
    <property type="entry name" value="UMUC"/>
    <property type="match status" value="1"/>
</dbReference>
<dbReference type="NCBIfam" id="NF002677">
    <property type="entry name" value="PRK02406.1"/>
    <property type="match status" value="1"/>
</dbReference>
<keyword evidence="5" id="KW-0515">Mutator protein</keyword>
<dbReference type="InterPro" id="IPR036775">
    <property type="entry name" value="DNA_pol_Y-fam_lit_finger_sf"/>
</dbReference>
<feature type="domain" description="UmuC" evidence="18">
    <location>
        <begin position="69"/>
        <end position="250"/>
    </location>
</feature>
<dbReference type="SUPFAM" id="SSF56672">
    <property type="entry name" value="DNA/RNA polymerases"/>
    <property type="match status" value="1"/>
</dbReference>
<keyword evidence="11" id="KW-0227">DNA damage</keyword>
<organism evidence="19 20">
    <name type="scientific">Hafnia alvei ATCC 51873</name>
    <dbReference type="NCBI Taxonomy" id="1002364"/>
    <lineage>
        <taxon>Bacteria</taxon>
        <taxon>Pseudomonadati</taxon>
        <taxon>Pseudomonadota</taxon>
        <taxon>Gammaproteobacteria</taxon>
        <taxon>Enterobacterales</taxon>
        <taxon>Hafniaceae</taxon>
        <taxon>Hafnia</taxon>
    </lineage>
</organism>
<dbReference type="InterPro" id="IPR050116">
    <property type="entry name" value="DNA_polymerase-Y"/>
</dbReference>
<evidence type="ECO:0000256" key="15">
    <source>
        <dbReference type="ARBA" id="ARBA00023204"/>
    </source>
</evidence>
<dbReference type="GO" id="GO:0005829">
    <property type="term" value="C:cytosol"/>
    <property type="evidence" value="ECO:0007669"/>
    <property type="project" value="TreeGrafter"/>
</dbReference>
<evidence type="ECO:0000256" key="17">
    <source>
        <dbReference type="ARBA" id="ARBA00073079"/>
    </source>
</evidence>
<evidence type="ECO:0000256" key="13">
    <source>
        <dbReference type="ARBA" id="ARBA00022932"/>
    </source>
</evidence>
<evidence type="ECO:0000256" key="6">
    <source>
        <dbReference type="ARBA" id="ARBA00022490"/>
    </source>
</evidence>
<evidence type="ECO:0000256" key="11">
    <source>
        <dbReference type="ARBA" id="ARBA00022763"/>
    </source>
</evidence>
<keyword evidence="10" id="KW-0479">Metal-binding</keyword>
<dbReference type="Pfam" id="PF21999">
    <property type="entry name" value="IMS_HHH_1"/>
    <property type="match status" value="1"/>
</dbReference>
<keyword evidence="13" id="KW-0239">DNA-directed DNA polymerase</keyword>
<dbReference type="InterPro" id="IPR022880">
    <property type="entry name" value="DNApol_IV"/>
</dbReference>
<dbReference type="InterPro" id="IPR017961">
    <property type="entry name" value="DNA_pol_Y-fam_little_finger"/>
</dbReference>
<dbReference type="Gene3D" id="1.10.150.20">
    <property type="entry name" value="5' to 3' exonuclease, C-terminal subdomain"/>
    <property type="match status" value="1"/>
</dbReference>
<dbReference type="EMBL" id="AGCI01000089">
    <property type="protein sequence ID" value="EHM39686.1"/>
    <property type="molecule type" value="Genomic_DNA"/>
</dbReference>
<protein>
    <recommendedName>
        <fullName evidence="17">DNA polymerase IV</fullName>
        <ecNumber evidence="4">2.7.7.7</ecNumber>
    </recommendedName>
</protein>
<evidence type="ECO:0000256" key="8">
    <source>
        <dbReference type="ARBA" id="ARBA00022695"/>
    </source>
</evidence>
<dbReference type="Pfam" id="PF00817">
    <property type="entry name" value="IMS"/>
    <property type="match status" value="1"/>
</dbReference>
<comment type="similarity">
    <text evidence="3">Belongs to the DNA polymerase type-Y family.</text>
</comment>
<gene>
    <name evidence="19" type="ORF">HMPREF0454_03733</name>
</gene>
<dbReference type="InterPro" id="IPR001126">
    <property type="entry name" value="UmuC"/>
</dbReference>
<evidence type="ECO:0000256" key="16">
    <source>
        <dbReference type="ARBA" id="ARBA00049244"/>
    </source>
</evidence>
<keyword evidence="6" id="KW-0963">Cytoplasm</keyword>
<evidence type="ECO:0000256" key="4">
    <source>
        <dbReference type="ARBA" id="ARBA00012417"/>
    </source>
</evidence>
<comment type="catalytic activity">
    <reaction evidence="16">
        <text>DNA(n) + a 2'-deoxyribonucleoside 5'-triphosphate = DNA(n+1) + diphosphate</text>
        <dbReference type="Rhea" id="RHEA:22508"/>
        <dbReference type="Rhea" id="RHEA-COMP:17339"/>
        <dbReference type="Rhea" id="RHEA-COMP:17340"/>
        <dbReference type="ChEBI" id="CHEBI:33019"/>
        <dbReference type="ChEBI" id="CHEBI:61560"/>
        <dbReference type="ChEBI" id="CHEBI:173112"/>
        <dbReference type="EC" id="2.7.7.7"/>
    </reaction>
</comment>
<comment type="subcellular location">
    <subcellularLocation>
        <location evidence="2">Cytoplasm</location>
    </subcellularLocation>
</comment>
<evidence type="ECO:0000256" key="5">
    <source>
        <dbReference type="ARBA" id="ARBA00022457"/>
    </source>
</evidence>
<comment type="cofactor">
    <cofactor evidence="1">
        <name>Mg(2+)</name>
        <dbReference type="ChEBI" id="CHEBI:18420"/>
    </cofactor>
</comment>
<evidence type="ECO:0000256" key="9">
    <source>
        <dbReference type="ARBA" id="ARBA00022705"/>
    </source>
</evidence>
<dbReference type="InterPro" id="IPR043128">
    <property type="entry name" value="Rev_trsase/Diguanyl_cyclase"/>
</dbReference>
<dbReference type="GO" id="GO:0006260">
    <property type="term" value="P:DNA replication"/>
    <property type="evidence" value="ECO:0007669"/>
    <property type="project" value="UniProtKB-KW"/>
</dbReference>
<evidence type="ECO:0000256" key="7">
    <source>
        <dbReference type="ARBA" id="ARBA00022679"/>
    </source>
</evidence>
<dbReference type="GO" id="GO:0006281">
    <property type="term" value="P:DNA repair"/>
    <property type="evidence" value="ECO:0007669"/>
    <property type="project" value="UniProtKB-KW"/>
</dbReference>
<dbReference type="PANTHER" id="PTHR11076:SF33">
    <property type="entry name" value="DNA POLYMERASE KAPPA"/>
    <property type="match status" value="1"/>
</dbReference>
<dbReference type="GO" id="GO:0009432">
    <property type="term" value="P:SOS response"/>
    <property type="evidence" value="ECO:0007669"/>
    <property type="project" value="UniProtKB-ARBA"/>
</dbReference>
<dbReference type="Proteomes" id="UP000005959">
    <property type="component" value="Unassembled WGS sequence"/>
</dbReference>
<dbReference type="CDD" id="cd03586">
    <property type="entry name" value="PolY_Pol_IV_kappa"/>
    <property type="match status" value="1"/>
</dbReference>
<dbReference type="GO" id="GO:0042276">
    <property type="term" value="P:error-prone translesion synthesis"/>
    <property type="evidence" value="ECO:0007669"/>
    <property type="project" value="TreeGrafter"/>
</dbReference>
<dbReference type="AlphaFoldDB" id="G9YAV7"/>
<dbReference type="Gene3D" id="3.30.70.270">
    <property type="match status" value="1"/>
</dbReference>
<dbReference type="InterPro" id="IPR043502">
    <property type="entry name" value="DNA/RNA_pol_sf"/>
</dbReference>